<dbReference type="InterPro" id="IPR036869">
    <property type="entry name" value="J_dom_sf"/>
</dbReference>
<evidence type="ECO:0000256" key="3">
    <source>
        <dbReference type="ARBA" id="ARBA00022490"/>
    </source>
</evidence>
<evidence type="ECO:0000256" key="5">
    <source>
        <dbReference type="ARBA" id="ARBA00023242"/>
    </source>
</evidence>
<evidence type="ECO:0000256" key="6">
    <source>
        <dbReference type="SAM" id="MobiDB-lite"/>
    </source>
</evidence>
<comment type="caution">
    <text evidence="8">The sequence shown here is derived from an EMBL/GenBank/DDBJ whole genome shotgun (WGS) entry which is preliminary data.</text>
</comment>
<evidence type="ECO:0000256" key="4">
    <source>
        <dbReference type="ARBA" id="ARBA00023186"/>
    </source>
</evidence>
<comment type="subcellular location">
    <subcellularLocation>
        <location evidence="2">Cytoplasm</location>
    </subcellularLocation>
    <subcellularLocation>
        <location evidence="1">Nucleus</location>
    </subcellularLocation>
</comment>
<dbReference type="GO" id="GO:0005681">
    <property type="term" value="C:spliceosomal complex"/>
    <property type="evidence" value="ECO:0007669"/>
    <property type="project" value="TreeGrafter"/>
</dbReference>
<sequence length="406" mass="45280">MPSDDVLQHSQSDVDYYALIGGDIHPGSTEEAVRTAYRKKALAIHPDKRPNDPNAATAFHELQIAHDVLSDPAAKEAYDRVRMGRELKKKQAEMMTGKRKRMAEDLERRESGAFKRAKEELDAEQLLEREIARLAEDGRNRRKQMEEEIKKAVHVEVEETKVEPEPQGTAPLGGTNVDAIHRTVKVRWVKNDASKHIYKDTLETMFGRFGHVDSTLVLKEKEKKTRLSDGQKVKQIIGSAAIVFSSIVSAHKAVEDKKDQEFGQFQKIEWADGKGPDVSAFSKSTKSPTQRLPQRDVPTTPAQPPTKLRSAFPGLESNFSTPVSSFKEKAGISKGAQGDGLRKVPSFSSFNVSNTPGNSPWAKGPDTPSKEEITMIRLRNAEKKRMEEKIRREEAESTAQGETGIA</sequence>
<dbReference type="CDD" id="cd06257">
    <property type="entry name" value="DnaJ"/>
    <property type="match status" value="1"/>
</dbReference>
<dbReference type="SUPFAM" id="SSF46565">
    <property type="entry name" value="Chaperone J-domain"/>
    <property type="match status" value="1"/>
</dbReference>
<gene>
    <name evidence="8" type="ORF">E6O75_ATG00596</name>
</gene>
<accession>A0A4Z1PNR5</accession>
<dbReference type="Pfam" id="PF00226">
    <property type="entry name" value="DnaJ"/>
    <property type="match status" value="1"/>
</dbReference>
<keyword evidence="9" id="KW-1185">Reference proteome</keyword>
<dbReference type="SUPFAM" id="SSF54928">
    <property type="entry name" value="RNA-binding domain, RBD"/>
    <property type="match status" value="1"/>
</dbReference>
<feature type="compositionally biased region" description="Polar residues" evidence="6">
    <location>
        <begin position="281"/>
        <end position="292"/>
    </location>
</feature>
<evidence type="ECO:0000313" key="8">
    <source>
        <dbReference type="EMBL" id="TID27829.1"/>
    </source>
</evidence>
<dbReference type="PRINTS" id="PR00625">
    <property type="entry name" value="JDOMAIN"/>
</dbReference>
<dbReference type="GO" id="GO:0003676">
    <property type="term" value="F:nucleic acid binding"/>
    <property type="evidence" value="ECO:0007669"/>
    <property type="project" value="InterPro"/>
</dbReference>
<feature type="compositionally biased region" description="Basic and acidic residues" evidence="6">
    <location>
        <begin position="368"/>
        <end position="395"/>
    </location>
</feature>
<evidence type="ECO:0000256" key="1">
    <source>
        <dbReference type="ARBA" id="ARBA00004123"/>
    </source>
</evidence>
<keyword evidence="4" id="KW-0143">Chaperone</keyword>
<dbReference type="InterPro" id="IPR052094">
    <property type="entry name" value="Pre-mRNA-splicing_ERAD"/>
</dbReference>
<dbReference type="PROSITE" id="PS50076">
    <property type="entry name" value="DNAJ_2"/>
    <property type="match status" value="1"/>
</dbReference>
<keyword evidence="3" id="KW-0963">Cytoplasm</keyword>
<dbReference type="GO" id="GO:0005737">
    <property type="term" value="C:cytoplasm"/>
    <property type="evidence" value="ECO:0007669"/>
    <property type="project" value="UniProtKB-SubCell"/>
</dbReference>
<evidence type="ECO:0000313" key="9">
    <source>
        <dbReference type="Proteomes" id="UP000298493"/>
    </source>
</evidence>
<dbReference type="Gene3D" id="1.10.287.110">
    <property type="entry name" value="DnaJ domain"/>
    <property type="match status" value="1"/>
</dbReference>
<feature type="region of interest" description="Disordered" evidence="6">
    <location>
        <begin position="276"/>
        <end position="406"/>
    </location>
</feature>
<dbReference type="InterPro" id="IPR001623">
    <property type="entry name" value="DnaJ_domain"/>
</dbReference>
<dbReference type="InterPro" id="IPR018253">
    <property type="entry name" value="DnaJ_domain_CS"/>
</dbReference>
<name>A0A4Z1PNR5_9PEZI</name>
<dbReference type="GO" id="GO:0000390">
    <property type="term" value="P:spliceosomal complex disassembly"/>
    <property type="evidence" value="ECO:0007669"/>
    <property type="project" value="TreeGrafter"/>
</dbReference>
<feature type="region of interest" description="Disordered" evidence="6">
    <location>
        <begin position="91"/>
        <end position="119"/>
    </location>
</feature>
<dbReference type="InterPro" id="IPR012677">
    <property type="entry name" value="Nucleotide-bd_a/b_plait_sf"/>
</dbReference>
<dbReference type="PANTHER" id="PTHR44313:SF1">
    <property type="entry name" value="DNAJ HOMOLOG SUBFAMILY C MEMBER 17"/>
    <property type="match status" value="1"/>
</dbReference>
<dbReference type="STRING" id="86259.A0A4Z1PNR5"/>
<dbReference type="PROSITE" id="PS00636">
    <property type="entry name" value="DNAJ_1"/>
    <property type="match status" value="1"/>
</dbReference>
<proteinExistence type="predicted"/>
<dbReference type="Proteomes" id="UP000298493">
    <property type="component" value="Unassembled WGS sequence"/>
</dbReference>
<feature type="domain" description="J" evidence="7">
    <location>
        <begin position="15"/>
        <end position="82"/>
    </location>
</feature>
<evidence type="ECO:0000256" key="2">
    <source>
        <dbReference type="ARBA" id="ARBA00004496"/>
    </source>
</evidence>
<feature type="compositionally biased region" description="Polar residues" evidence="6">
    <location>
        <begin position="397"/>
        <end position="406"/>
    </location>
</feature>
<keyword evidence="5" id="KW-0539">Nucleus</keyword>
<feature type="compositionally biased region" description="Polar residues" evidence="6">
    <location>
        <begin position="346"/>
        <end position="358"/>
    </location>
</feature>
<dbReference type="PANTHER" id="PTHR44313">
    <property type="entry name" value="DNAJ HOMOLOG SUBFAMILY C MEMBER 17"/>
    <property type="match status" value="1"/>
</dbReference>
<dbReference type="SMART" id="SM00271">
    <property type="entry name" value="DnaJ"/>
    <property type="match status" value="1"/>
</dbReference>
<protein>
    <submittedName>
        <fullName evidence="8">Gb</fullName>
    </submittedName>
</protein>
<reference evidence="8 9" key="1">
    <citation type="submission" date="2019-04" db="EMBL/GenBank/DDBJ databases">
        <title>High contiguity whole genome sequence and gene annotation resource for two Venturia nashicola isolates.</title>
        <authorList>
            <person name="Prokchorchik M."/>
            <person name="Won K."/>
            <person name="Lee Y."/>
            <person name="Choi E.D."/>
            <person name="Segonzac C."/>
            <person name="Sohn K.H."/>
        </authorList>
    </citation>
    <scope>NUCLEOTIDE SEQUENCE [LARGE SCALE GENOMIC DNA]</scope>
    <source>
        <strain evidence="8 9">PRI2</strain>
    </source>
</reference>
<dbReference type="InterPro" id="IPR035979">
    <property type="entry name" value="RBD_domain_sf"/>
</dbReference>
<evidence type="ECO:0000259" key="7">
    <source>
        <dbReference type="PROSITE" id="PS50076"/>
    </source>
</evidence>
<dbReference type="EMBL" id="SNSC02000001">
    <property type="protein sequence ID" value="TID27829.1"/>
    <property type="molecule type" value="Genomic_DNA"/>
</dbReference>
<feature type="compositionally biased region" description="Basic and acidic residues" evidence="6">
    <location>
        <begin position="102"/>
        <end position="119"/>
    </location>
</feature>
<dbReference type="AlphaFoldDB" id="A0A4Z1PNR5"/>
<organism evidence="8 9">
    <name type="scientific">Venturia nashicola</name>
    <dbReference type="NCBI Taxonomy" id="86259"/>
    <lineage>
        <taxon>Eukaryota</taxon>
        <taxon>Fungi</taxon>
        <taxon>Dikarya</taxon>
        <taxon>Ascomycota</taxon>
        <taxon>Pezizomycotina</taxon>
        <taxon>Dothideomycetes</taxon>
        <taxon>Pleosporomycetidae</taxon>
        <taxon>Venturiales</taxon>
        <taxon>Venturiaceae</taxon>
        <taxon>Venturia</taxon>
    </lineage>
</organism>
<dbReference type="Gene3D" id="3.30.70.330">
    <property type="match status" value="1"/>
</dbReference>